<evidence type="ECO:0000313" key="3">
    <source>
        <dbReference type="EMBL" id="KAF2794608.1"/>
    </source>
</evidence>
<dbReference type="EMBL" id="MU001885">
    <property type="protein sequence ID" value="KAF2794608.1"/>
    <property type="molecule type" value="Genomic_DNA"/>
</dbReference>
<evidence type="ECO:0000256" key="1">
    <source>
        <dbReference type="SAM" id="MobiDB-lite"/>
    </source>
</evidence>
<accession>A0A6A6XEB4</accession>
<dbReference type="Pfam" id="PF00646">
    <property type="entry name" value="F-box"/>
    <property type="match status" value="1"/>
</dbReference>
<proteinExistence type="predicted"/>
<dbReference type="InterPro" id="IPR001810">
    <property type="entry name" value="F-box_dom"/>
</dbReference>
<feature type="region of interest" description="Disordered" evidence="1">
    <location>
        <begin position="1"/>
        <end position="36"/>
    </location>
</feature>
<dbReference type="PROSITE" id="PS50181">
    <property type="entry name" value="FBOX"/>
    <property type="match status" value="1"/>
</dbReference>
<feature type="domain" description="F-box" evidence="2">
    <location>
        <begin position="43"/>
        <end position="95"/>
    </location>
</feature>
<protein>
    <recommendedName>
        <fullName evidence="2">F-box domain-containing protein</fullName>
    </recommendedName>
</protein>
<dbReference type="Proteomes" id="UP000799757">
    <property type="component" value="Unassembled WGS sequence"/>
</dbReference>
<dbReference type="SUPFAM" id="SSF81383">
    <property type="entry name" value="F-box domain"/>
    <property type="match status" value="1"/>
</dbReference>
<keyword evidence="4" id="KW-1185">Reference proteome</keyword>
<evidence type="ECO:0000313" key="4">
    <source>
        <dbReference type="Proteomes" id="UP000799757"/>
    </source>
</evidence>
<dbReference type="AlphaFoldDB" id="A0A6A6XEB4"/>
<gene>
    <name evidence="3" type="ORF">K505DRAFT_241772</name>
</gene>
<name>A0A6A6XEB4_9PLEO</name>
<dbReference type="OrthoDB" id="3642468at2759"/>
<organism evidence="3 4">
    <name type="scientific">Melanomma pulvis-pyrius CBS 109.77</name>
    <dbReference type="NCBI Taxonomy" id="1314802"/>
    <lineage>
        <taxon>Eukaryota</taxon>
        <taxon>Fungi</taxon>
        <taxon>Dikarya</taxon>
        <taxon>Ascomycota</taxon>
        <taxon>Pezizomycotina</taxon>
        <taxon>Dothideomycetes</taxon>
        <taxon>Pleosporomycetidae</taxon>
        <taxon>Pleosporales</taxon>
        <taxon>Melanommataceae</taxon>
        <taxon>Melanomma</taxon>
    </lineage>
</organism>
<sequence length="313" mass="36161">MHHHVSDDDEPLDDKTAAIPLHSKRTERMQRKKATRDKKRDAIVSLVKLPTELILEALKLLRPSDVVNFALVNRRFRSLVDAHASIIGDAILKQRYPILAQCFPLPRLLSDISAPIAALLSDPTRQTQLNVHKKPYAHVQPPDAQFLCTCITCILVWNNLGLALDFAHWQQNLDTGEPIPLLPRGKRCEWNEALIARNANISRKAVTNSLWHARILETHLGSTIRSIRRHALNKGNKRKHVEMSEEEAAKGTDQFLEKAGPLSLEFPFHRDNYYMLEAYLPNRWWKAKERRWVYTIAGYHERDLEMVVRYANR</sequence>
<evidence type="ECO:0000259" key="2">
    <source>
        <dbReference type="PROSITE" id="PS50181"/>
    </source>
</evidence>
<dbReference type="SMART" id="SM00256">
    <property type="entry name" value="FBOX"/>
    <property type="match status" value="1"/>
</dbReference>
<dbReference type="InterPro" id="IPR036047">
    <property type="entry name" value="F-box-like_dom_sf"/>
</dbReference>
<reference evidence="3" key="1">
    <citation type="journal article" date="2020" name="Stud. Mycol.">
        <title>101 Dothideomycetes genomes: a test case for predicting lifestyles and emergence of pathogens.</title>
        <authorList>
            <person name="Haridas S."/>
            <person name="Albert R."/>
            <person name="Binder M."/>
            <person name="Bloem J."/>
            <person name="Labutti K."/>
            <person name="Salamov A."/>
            <person name="Andreopoulos B."/>
            <person name="Baker S."/>
            <person name="Barry K."/>
            <person name="Bills G."/>
            <person name="Bluhm B."/>
            <person name="Cannon C."/>
            <person name="Castanera R."/>
            <person name="Culley D."/>
            <person name="Daum C."/>
            <person name="Ezra D."/>
            <person name="Gonzalez J."/>
            <person name="Henrissat B."/>
            <person name="Kuo A."/>
            <person name="Liang C."/>
            <person name="Lipzen A."/>
            <person name="Lutzoni F."/>
            <person name="Magnuson J."/>
            <person name="Mondo S."/>
            <person name="Nolan M."/>
            <person name="Ohm R."/>
            <person name="Pangilinan J."/>
            <person name="Park H.-J."/>
            <person name="Ramirez L."/>
            <person name="Alfaro M."/>
            <person name="Sun H."/>
            <person name="Tritt A."/>
            <person name="Yoshinaga Y."/>
            <person name="Zwiers L.-H."/>
            <person name="Turgeon B."/>
            <person name="Goodwin S."/>
            <person name="Spatafora J."/>
            <person name="Crous P."/>
            <person name="Grigoriev I."/>
        </authorList>
    </citation>
    <scope>NUCLEOTIDE SEQUENCE</scope>
    <source>
        <strain evidence="3">CBS 109.77</strain>
    </source>
</reference>